<feature type="transmembrane region" description="Helical" evidence="1">
    <location>
        <begin position="88"/>
        <end position="108"/>
    </location>
</feature>
<evidence type="ECO:0000313" key="2">
    <source>
        <dbReference type="EMBL" id="EAJ1622529.1"/>
    </source>
</evidence>
<feature type="transmembrane region" description="Helical" evidence="1">
    <location>
        <begin position="233"/>
        <end position="253"/>
    </location>
</feature>
<gene>
    <name evidence="2" type="ORF">CT510_07785</name>
</gene>
<protein>
    <submittedName>
        <fullName evidence="2">Uncharacterized protein</fullName>
    </submittedName>
</protein>
<keyword evidence="1" id="KW-0472">Membrane</keyword>
<keyword evidence="1" id="KW-1133">Transmembrane helix</keyword>
<keyword evidence="1" id="KW-0812">Transmembrane</keyword>
<dbReference type="Proteomes" id="UP000535305">
    <property type="component" value="Unassembled WGS sequence"/>
</dbReference>
<feature type="transmembrane region" description="Helical" evidence="1">
    <location>
        <begin position="123"/>
        <end position="143"/>
    </location>
</feature>
<dbReference type="EMBL" id="AABVLA010000036">
    <property type="protein sequence ID" value="EAJ1622529.1"/>
    <property type="molecule type" value="Genomic_DNA"/>
</dbReference>
<reference evidence="2 3" key="1">
    <citation type="submission" date="2018-06" db="EMBL/GenBank/DDBJ databases">
        <authorList>
            <consortium name="PulseNet: The National Subtyping Network for Foodborne Disease Surveillance"/>
            <person name="Tarr C.L."/>
            <person name="Trees E."/>
            <person name="Katz L.S."/>
            <person name="Carleton-Romer H.A."/>
            <person name="Stroika S."/>
            <person name="Kucerova Z."/>
            <person name="Roache K.F."/>
            <person name="Sabol A.L."/>
            <person name="Besser J."/>
            <person name="Gerner-Smidt P."/>
        </authorList>
    </citation>
    <scope>NUCLEOTIDE SEQUENCE [LARGE SCALE GENOMIC DNA]</scope>
    <source>
        <strain evidence="2 3">PNUSAC003104</strain>
    </source>
</reference>
<accession>A0A5L8V1S2</accession>
<proteinExistence type="predicted"/>
<dbReference type="RefSeq" id="WP_004276235.1">
    <property type="nucleotide sequence ID" value="NZ_JANKIN010000017.1"/>
</dbReference>
<dbReference type="GeneID" id="77231616"/>
<evidence type="ECO:0000256" key="1">
    <source>
        <dbReference type="SAM" id="Phobius"/>
    </source>
</evidence>
<sequence>MQDEVRNNVGNIGNINDYNKFANDKFSHQNLKLENPISEKEGGVSLLSAISQIQRYYVIESRTDEIPKEYFSIGQIWHFFKIGFKSGLVESMLFVSLMPLLQVVYPYFKDYFLQSPITKNEQLFFILLSYSPIVFSTIFMFYISRYYEGELTKRAIFSLLNGRSLSFIFKGVLFYALLQYAYFYSFKNPNSIYVLAHWTVGFFNLFHDMNTQQLYIFYFKYIIPTLQFVAKEILISMLVFAALPYLIVFYKGFRNKKAKINNQRAYDEY</sequence>
<comment type="caution">
    <text evidence="2">The sequence shown here is derived from an EMBL/GenBank/DDBJ whole genome shotgun (WGS) entry which is preliminary data.</text>
</comment>
<evidence type="ECO:0000313" key="3">
    <source>
        <dbReference type="Proteomes" id="UP000535305"/>
    </source>
</evidence>
<dbReference type="AlphaFoldDB" id="A0A5L8V1S2"/>
<feature type="transmembrane region" description="Helical" evidence="1">
    <location>
        <begin position="164"/>
        <end position="183"/>
    </location>
</feature>
<keyword evidence="3" id="KW-1185">Reference proteome</keyword>
<organism evidence="2 3">
    <name type="scientific">Campylobacter upsaliensis</name>
    <dbReference type="NCBI Taxonomy" id="28080"/>
    <lineage>
        <taxon>Bacteria</taxon>
        <taxon>Pseudomonadati</taxon>
        <taxon>Campylobacterota</taxon>
        <taxon>Epsilonproteobacteria</taxon>
        <taxon>Campylobacterales</taxon>
        <taxon>Campylobacteraceae</taxon>
        <taxon>Campylobacter</taxon>
    </lineage>
</organism>
<name>A0A5L8V1S2_CAMUP</name>